<comment type="similarity">
    <text evidence="2">Belongs to the DNA repair enzymes AP/ExoA family.</text>
</comment>
<evidence type="ECO:0000256" key="1">
    <source>
        <dbReference type="ARBA" id="ARBA00001946"/>
    </source>
</evidence>
<reference evidence="7" key="1">
    <citation type="submission" date="2019-06" db="EMBL/GenBank/DDBJ databases">
        <authorList>
            <person name="Murdoch R.W."/>
            <person name="Fathepure B."/>
        </authorList>
    </citation>
    <scope>NUCLEOTIDE SEQUENCE</scope>
</reference>
<dbReference type="PROSITE" id="PS00726">
    <property type="entry name" value="AP_NUCLEASE_F1_1"/>
    <property type="match status" value="1"/>
</dbReference>
<comment type="cofactor">
    <cofactor evidence="1">
        <name>Mg(2+)</name>
        <dbReference type="ChEBI" id="CHEBI:18420"/>
    </cofactor>
</comment>
<dbReference type="InterPro" id="IPR037493">
    <property type="entry name" value="ExoIII-like"/>
</dbReference>
<dbReference type="InterPro" id="IPR005135">
    <property type="entry name" value="Endo/exonuclease/phosphatase"/>
</dbReference>
<dbReference type="Pfam" id="PF03372">
    <property type="entry name" value="Exo_endo_phos"/>
    <property type="match status" value="1"/>
</dbReference>
<dbReference type="InterPro" id="IPR004808">
    <property type="entry name" value="AP_endonuc_1"/>
</dbReference>
<dbReference type="GO" id="GO:0006281">
    <property type="term" value="P:DNA repair"/>
    <property type="evidence" value="ECO:0007669"/>
    <property type="project" value="InterPro"/>
</dbReference>
<dbReference type="GO" id="GO:0008311">
    <property type="term" value="F:double-stranded DNA 3'-5' DNA exonuclease activity"/>
    <property type="evidence" value="ECO:0007669"/>
    <property type="project" value="UniProtKB-EC"/>
</dbReference>
<dbReference type="PANTHER" id="PTHR43250">
    <property type="entry name" value="EXODEOXYRIBONUCLEASE III"/>
    <property type="match status" value="1"/>
</dbReference>
<dbReference type="GO" id="GO:0003677">
    <property type="term" value="F:DNA binding"/>
    <property type="evidence" value="ECO:0007669"/>
    <property type="project" value="InterPro"/>
</dbReference>
<evidence type="ECO:0000256" key="3">
    <source>
        <dbReference type="ARBA" id="ARBA00022723"/>
    </source>
</evidence>
<proteinExistence type="inferred from homology"/>
<dbReference type="PROSITE" id="PS51435">
    <property type="entry name" value="AP_NUCLEASE_F1_4"/>
    <property type="match status" value="1"/>
</dbReference>
<dbReference type="NCBIfam" id="TIGR00633">
    <property type="entry name" value="xth"/>
    <property type="match status" value="1"/>
</dbReference>
<dbReference type="InterPro" id="IPR036691">
    <property type="entry name" value="Endo/exonu/phosph_ase_sf"/>
</dbReference>
<keyword evidence="4 7" id="KW-0378">Hydrolase</keyword>
<feature type="domain" description="Endonuclease/exonuclease/phosphatase" evidence="6">
    <location>
        <begin position="4"/>
        <end position="246"/>
    </location>
</feature>
<evidence type="ECO:0000259" key="6">
    <source>
        <dbReference type="Pfam" id="PF03372"/>
    </source>
</evidence>
<dbReference type="EMBL" id="MN079117">
    <property type="protein sequence ID" value="QEA05922.1"/>
    <property type="molecule type" value="Genomic_DNA"/>
</dbReference>
<keyword evidence="5" id="KW-0460">Magnesium</keyword>
<dbReference type="PANTHER" id="PTHR43250:SF2">
    <property type="entry name" value="EXODEOXYRIBONUCLEASE III"/>
    <property type="match status" value="1"/>
</dbReference>
<dbReference type="GO" id="GO:0004519">
    <property type="term" value="F:endonuclease activity"/>
    <property type="evidence" value="ECO:0007669"/>
    <property type="project" value="InterPro"/>
</dbReference>
<dbReference type="GO" id="GO:0046872">
    <property type="term" value="F:metal ion binding"/>
    <property type="evidence" value="ECO:0007669"/>
    <property type="project" value="UniProtKB-KW"/>
</dbReference>
<dbReference type="InterPro" id="IPR020847">
    <property type="entry name" value="AP_endonuclease_F1_BS"/>
</dbReference>
<sequence>MKIASWNVNSLKVRLPQVLEWLGQARPDILGLQETKLTDENFPAAEIEAAGYHVAYSGQKTYNGVAVLAREPVTDVVTDIPGFEDHQRRVLAATVGSTRFVNLYVPNGKAVGDEKYDYKLAWLAHLREWLAAELETHDELAVVGDFNIAPEDHDVHDPEAWHEQVLCSTPEREALAALTALGLSDSFRRFDHPEGTFSWWDYRMNNFRRNRGLRIDLILTAPRLTERLSASYVDRDPRGWERPSDHAPVVAEFTP</sequence>
<dbReference type="AlphaFoldDB" id="A0A5B8REK3"/>
<keyword evidence="3" id="KW-0479">Metal-binding</keyword>
<dbReference type="Gene3D" id="3.60.10.10">
    <property type="entry name" value="Endonuclease/exonuclease/phosphatase"/>
    <property type="match status" value="1"/>
</dbReference>
<protein>
    <submittedName>
        <fullName evidence="7">Exodeoxyribonuclease III</fullName>
        <ecNumber evidence="7">3.1.11.2</ecNumber>
    </submittedName>
</protein>
<gene>
    <name evidence="7" type="primary">xthA</name>
    <name evidence="7" type="ORF">KBTEX_02251</name>
</gene>
<organism evidence="7">
    <name type="scientific">uncultured organism</name>
    <dbReference type="NCBI Taxonomy" id="155900"/>
    <lineage>
        <taxon>unclassified sequences</taxon>
        <taxon>environmental samples</taxon>
    </lineage>
</organism>
<name>A0A5B8REK3_9ZZZZ</name>
<evidence type="ECO:0000313" key="7">
    <source>
        <dbReference type="EMBL" id="QEA05922.1"/>
    </source>
</evidence>
<evidence type="ECO:0000256" key="2">
    <source>
        <dbReference type="ARBA" id="ARBA00007092"/>
    </source>
</evidence>
<accession>A0A5B8REK3</accession>
<dbReference type="EC" id="3.1.11.2" evidence="7"/>
<dbReference type="SUPFAM" id="SSF56219">
    <property type="entry name" value="DNase I-like"/>
    <property type="match status" value="1"/>
</dbReference>
<evidence type="ECO:0000256" key="5">
    <source>
        <dbReference type="ARBA" id="ARBA00022842"/>
    </source>
</evidence>
<dbReference type="NCBIfam" id="TIGR00195">
    <property type="entry name" value="exoDNase_III"/>
    <property type="match status" value="1"/>
</dbReference>
<dbReference type="CDD" id="cd09086">
    <property type="entry name" value="ExoIII-like_AP-endo"/>
    <property type="match status" value="1"/>
</dbReference>
<evidence type="ECO:0000256" key="4">
    <source>
        <dbReference type="ARBA" id="ARBA00022801"/>
    </source>
</evidence>